<keyword evidence="2" id="KW-1185">Reference proteome</keyword>
<dbReference type="InterPro" id="IPR012349">
    <property type="entry name" value="Split_barrel_FMN-bd"/>
</dbReference>
<dbReference type="Gene3D" id="2.30.110.10">
    <property type="entry name" value="Electron Transport, Fmn-binding Protein, Chain A"/>
    <property type="match status" value="1"/>
</dbReference>
<evidence type="ECO:0000313" key="1">
    <source>
        <dbReference type="EMBL" id="MBC8597904.1"/>
    </source>
</evidence>
<proteinExistence type="predicted"/>
<comment type="caution">
    <text evidence="1">The sequence shown here is derived from an EMBL/GenBank/DDBJ whole genome shotgun (WGS) entry which is preliminary data.</text>
</comment>
<evidence type="ECO:0000313" key="2">
    <source>
        <dbReference type="Proteomes" id="UP000647491"/>
    </source>
</evidence>
<dbReference type="InterPro" id="IPR024747">
    <property type="entry name" value="Pyridox_Oxase-rel"/>
</dbReference>
<sequence>MRRSDREITDMDRIMEIVRRQGVCCVAFQDTPCPYLIPMNYGAALENGRLTLYFHGAAVGTKLDRLNADPHVSFTIVGGSQVSLNFEEACRSTAGFDSVCGTGTAELVPAEEKRKGLAVIMNHAAECEALAAGDGREDQKALPFSENSFSDQAVEAVTVWRIAAASITGKHHD</sequence>
<dbReference type="Pfam" id="PF12900">
    <property type="entry name" value="Pyridox_ox_2"/>
    <property type="match status" value="1"/>
</dbReference>
<accession>A0ABR7NP57</accession>
<dbReference type="EMBL" id="JACRTJ010000004">
    <property type="protein sequence ID" value="MBC8597904.1"/>
    <property type="molecule type" value="Genomic_DNA"/>
</dbReference>
<organism evidence="1 2">
    <name type="scientific">Enterocloster hominis</name>
    <name type="common">ex Liu et al. 2021</name>
    <dbReference type="NCBI Taxonomy" id="2763663"/>
    <lineage>
        <taxon>Bacteria</taxon>
        <taxon>Bacillati</taxon>
        <taxon>Bacillota</taxon>
        <taxon>Clostridia</taxon>
        <taxon>Lachnospirales</taxon>
        <taxon>Lachnospiraceae</taxon>
        <taxon>Enterocloster</taxon>
    </lineage>
</organism>
<protein>
    <submittedName>
        <fullName evidence="1">Pyridoxamine 5'-phosphate oxidase family protein</fullName>
    </submittedName>
</protein>
<dbReference type="PANTHER" id="PTHR34071">
    <property type="entry name" value="5-NITROIMIDAZOLE ANTIBIOTICS RESISTANCE PROTEIN, NIMA-FAMILY-RELATED PROTEIN-RELATED"/>
    <property type="match status" value="1"/>
</dbReference>
<dbReference type="RefSeq" id="WP_262426725.1">
    <property type="nucleotide sequence ID" value="NZ_JACRTJ010000004.1"/>
</dbReference>
<dbReference type="PANTHER" id="PTHR34071:SF2">
    <property type="entry name" value="FLAVIN-NUCLEOTIDE-BINDING PROTEIN"/>
    <property type="match status" value="1"/>
</dbReference>
<dbReference type="Proteomes" id="UP000647491">
    <property type="component" value="Unassembled WGS sequence"/>
</dbReference>
<dbReference type="SUPFAM" id="SSF50475">
    <property type="entry name" value="FMN-binding split barrel"/>
    <property type="match status" value="1"/>
</dbReference>
<name>A0ABR7NP57_9FIRM</name>
<reference evidence="1 2" key="1">
    <citation type="submission" date="2020-08" db="EMBL/GenBank/DDBJ databases">
        <title>Genome public.</title>
        <authorList>
            <person name="Liu C."/>
            <person name="Sun Q."/>
        </authorList>
    </citation>
    <scope>NUCLEOTIDE SEQUENCE [LARGE SCALE GENOMIC DNA]</scope>
    <source>
        <strain evidence="1 2">BX10</strain>
    </source>
</reference>
<gene>
    <name evidence="1" type="ORF">H8708_01430</name>
</gene>